<organism evidence="2 3">
    <name type="scientific">Tegillarca granosa</name>
    <name type="common">Malaysian cockle</name>
    <name type="synonym">Anadara granosa</name>
    <dbReference type="NCBI Taxonomy" id="220873"/>
    <lineage>
        <taxon>Eukaryota</taxon>
        <taxon>Metazoa</taxon>
        <taxon>Spiralia</taxon>
        <taxon>Lophotrochozoa</taxon>
        <taxon>Mollusca</taxon>
        <taxon>Bivalvia</taxon>
        <taxon>Autobranchia</taxon>
        <taxon>Pteriomorphia</taxon>
        <taxon>Arcoida</taxon>
        <taxon>Arcoidea</taxon>
        <taxon>Arcidae</taxon>
        <taxon>Tegillarca</taxon>
    </lineage>
</organism>
<sequence>MFLTVLFLSFCCLSNLDDDVGENKYKIIIPFKIPNKPMNFLSNSNICNEVTNEIYCFIKIITFISLHCHCNEIYCFIQVYTFIMYVLNNTAIFLKSVVYFKLSSSKKNQEEKLFYKKIQNCNY</sequence>
<evidence type="ECO:0000256" key="1">
    <source>
        <dbReference type="SAM" id="SignalP"/>
    </source>
</evidence>
<proteinExistence type="predicted"/>
<dbReference type="Proteomes" id="UP001217089">
    <property type="component" value="Unassembled WGS sequence"/>
</dbReference>
<evidence type="ECO:0000313" key="2">
    <source>
        <dbReference type="EMBL" id="KAJ8300417.1"/>
    </source>
</evidence>
<reference evidence="2 3" key="1">
    <citation type="submission" date="2022-12" db="EMBL/GenBank/DDBJ databases">
        <title>Chromosome-level genome of Tegillarca granosa.</title>
        <authorList>
            <person name="Kim J."/>
        </authorList>
    </citation>
    <scope>NUCLEOTIDE SEQUENCE [LARGE SCALE GENOMIC DNA]</scope>
    <source>
        <strain evidence="2">Teg-2019</strain>
        <tissue evidence="2">Adductor muscle</tissue>
    </source>
</reference>
<protein>
    <submittedName>
        <fullName evidence="2">Uncharacterized protein</fullName>
    </submittedName>
</protein>
<keyword evidence="1" id="KW-0732">Signal</keyword>
<accession>A0ABQ9EA49</accession>
<gene>
    <name evidence="2" type="ORF">KUTeg_021936</name>
</gene>
<evidence type="ECO:0000313" key="3">
    <source>
        <dbReference type="Proteomes" id="UP001217089"/>
    </source>
</evidence>
<comment type="caution">
    <text evidence="2">The sequence shown here is derived from an EMBL/GenBank/DDBJ whole genome shotgun (WGS) entry which is preliminary data.</text>
</comment>
<feature type="chain" id="PRO_5046732896" evidence="1">
    <location>
        <begin position="17"/>
        <end position="123"/>
    </location>
</feature>
<dbReference type="EMBL" id="JARBDR010000919">
    <property type="protein sequence ID" value="KAJ8300417.1"/>
    <property type="molecule type" value="Genomic_DNA"/>
</dbReference>
<name>A0ABQ9EA49_TEGGR</name>
<keyword evidence="3" id="KW-1185">Reference proteome</keyword>
<feature type="signal peptide" evidence="1">
    <location>
        <begin position="1"/>
        <end position="16"/>
    </location>
</feature>